<keyword evidence="3" id="KW-0378">Hydrolase</keyword>
<protein>
    <submittedName>
        <fullName evidence="3">Alpha/beta hydrolase</fullName>
    </submittedName>
</protein>
<dbReference type="PANTHER" id="PTHR43265">
    <property type="entry name" value="ESTERASE ESTD"/>
    <property type="match status" value="1"/>
</dbReference>
<dbReference type="InterPro" id="IPR029058">
    <property type="entry name" value="AB_hydrolase_fold"/>
</dbReference>
<dbReference type="InterPro" id="IPR053145">
    <property type="entry name" value="AB_hydrolase_Est10"/>
</dbReference>
<organism evidence="3 4">
    <name type="scientific">Devosia yakushimensis</name>
    <dbReference type="NCBI Taxonomy" id="470028"/>
    <lineage>
        <taxon>Bacteria</taxon>
        <taxon>Pseudomonadati</taxon>
        <taxon>Pseudomonadota</taxon>
        <taxon>Alphaproteobacteria</taxon>
        <taxon>Hyphomicrobiales</taxon>
        <taxon>Devosiaceae</taxon>
        <taxon>Devosia</taxon>
    </lineage>
</organism>
<feature type="chain" id="PRO_5046929211" evidence="1">
    <location>
        <begin position="27"/>
        <end position="279"/>
    </location>
</feature>
<dbReference type="PANTHER" id="PTHR43265:SF1">
    <property type="entry name" value="ESTERASE ESTD"/>
    <property type="match status" value="1"/>
</dbReference>
<dbReference type="EMBL" id="BSNG01000001">
    <property type="protein sequence ID" value="GLQ11344.1"/>
    <property type="molecule type" value="Genomic_DNA"/>
</dbReference>
<dbReference type="SUPFAM" id="SSF53474">
    <property type="entry name" value="alpha/beta-Hydrolases"/>
    <property type="match status" value="1"/>
</dbReference>
<reference evidence="3" key="2">
    <citation type="submission" date="2023-01" db="EMBL/GenBank/DDBJ databases">
        <title>Draft genome sequence of Devosia yakushimensis strain NBRC 103855.</title>
        <authorList>
            <person name="Sun Q."/>
            <person name="Mori K."/>
        </authorList>
    </citation>
    <scope>NUCLEOTIDE SEQUENCE</scope>
    <source>
        <strain evidence="3">NBRC 103855</strain>
    </source>
</reference>
<sequence length="279" mass="28827">MPNVNAILKSTAAALTLVLLSHPVSGAEQVLELPGGIKGTLALPDGEATGQAVVMLHGFGSSRDEVGGLFAMQAAALAAEGIASLRIDFRGYGESAGDMADTTLEGLIADADAARTALAGLDGVDPDRIGVIGYSFGAAVAMLEPDAFAAVAVWGQMGDLQAEFEEFLGQDFYAKAATDGIASADLGWRTISLKQAFFDSLAKHDLAERFAGYEGPFLTIAGEADPAAAYFDQYLALAAGPTEAVTIPGADHMLGVFSEQPEIGAEVIEKTTAWLRDAL</sequence>
<feature type="domain" description="AB hydrolase-1" evidence="2">
    <location>
        <begin position="53"/>
        <end position="262"/>
    </location>
</feature>
<keyword evidence="4" id="KW-1185">Reference proteome</keyword>
<evidence type="ECO:0000256" key="1">
    <source>
        <dbReference type="SAM" id="SignalP"/>
    </source>
</evidence>
<dbReference type="Pfam" id="PF12697">
    <property type="entry name" value="Abhydrolase_6"/>
    <property type="match status" value="1"/>
</dbReference>
<proteinExistence type="predicted"/>
<feature type="signal peptide" evidence="1">
    <location>
        <begin position="1"/>
        <end position="26"/>
    </location>
</feature>
<dbReference type="Gene3D" id="3.40.50.1820">
    <property type="entry name" value="alpha/beta hydrolase"/>
    <property type="match status" value="1"/>
</dbReference>
<dbReference type="RefSeq" id="WP_284392638.1">
    <property type="nucleotide sequence ID" value="NZ_BSNG01000001.1"/>
</dbReference>
<evidence type="ECO:0000313" key="4">
    <source>
        <dbReference type="Proteomes" id="UP001161406"/>
    </source>
</evidence>
<keyword evidence="1" id="KW-0732">Signal</keyword>
<reference evidence="3" key="1">
    <citation type="journal article" date="2014" name="Int. J. Syst. Evol. Microbiol.">
        <title>Complete genome of a new Firmicutes species belonging to the dominant human colonic microbiota ('Ruminococcus bicirculans') reveals two chromosomes and a selective capacity to utilize plant glucans.</title>
        <authorList>
            <consortium name="NISC Comparative Sequencing Program"/>
            <person name="Wegmann U."/>
            <person name="Louis P."/>
            <person name="Goesmann A."/>
            <person name="Henrissat B."/>
            <person name="Duncan S.H."/>
            <person name="Flint H.J."/>
        </authorList>
    </citation>
    <scope>NUCLEOTIDE SEQUENCE</scope>
    <source>
        <strain evidence="3">NBRC 103855</strain>
    </source>
</reference>
<evidence type="ECO:0000313" key="3">
    <source>
        <dbReference type="EMBL" id="GLQ11344.1"/>
    </source>
</evidence>
<comment type="caution">
    <text evidence="3">The sequence shown here is derived from an EMBL/GenBank/DDBJ whole genome shotgun (WGS) entry which is preliminary data.</text>
</comment>
<accession>A0ABQ5UGZ9</accession>
<gene>
    <name evidence="3" type="ORF">GCM10007913_32760</name>
</gene>
<dbReference type="InterPro" id="IPR000073">
    <property type="entry name" value="AB_hydrolase_1"/>
</dbReference>
<evidence type="ECO:0000259" key="2">
    <source>
        <dbReference type="Pfam" id="PF12697"/>
    </source>
</evidence>
<dbReference type="Proteomes" id="UP001161406">
    <property type="component" value="Unassembled WGS sequence"/>
</dbReference>
<dbReference type="GO" id="GO:0016787">
    <property type="term" value="F:hydrolase activity"/>
    <property type="evidence" value="ECO:0007669"/>
    <property type="project" value="UniProtKB-KW"/>
</dbReference>
<name>A0ABQ5UGZ9_9HYPH</name>